<keyword evidence="1 3" id="KW-0808">Transferase</keyword>
<dbReference type="GO" id="GO:0032259">
    <property type="term" value="P:methylation"/>
    <property type="evidence" value="ECO:0007669"/>
    <property type="project" value="UniProtKB-KW"/>
</dbReference>
<dbReference type="InterPro" id="IPR029063">
    <property type="entry name" value="SAM-dependent_MTases_sf"/>
</dbReference>
<evidence type="ECO:0000259" key="2">
    <source>
        <dbReference type="Pfam" id="PF13649"/>
    </source>
</evidence>
<dbReference type="CDD" id="cd02440">
    <property type="entry name" value="AdoMet_MTases"/>
    <property type="match status" value="1"/>
</dbReference>
<feature type="domain" description="Methyltransferase" evidence="2">
    <location>
        <begin position="46"/>
        <end position="137"/>
    </location>
</feature>
<keyword evidence="3" id="KW-0489">Methyltransferase</keyword>
<dbReference type="RefSeq" id="WP_153861603.1">
    <property type="nucleotide sequence ID" value="NZ_WJQR01000003.1"/>
</dbReference>
<reference evidence="3 4" key="1">
    <citation type="submission" date="2019-11" db="EMBL/GenBank/DDBJ databases">
        <title>Characterisation of Fundicoccus ignavus gen. nov. sp. nov., a novel genus of the family Aerococcaceae isolated from bulk tank milk.</title>
        <authorList>
            <person name="Siebert A."/>
            <person name="Huptas C."/>
            <person name="Wenning M."/>
            <person name="Scherer S."/>
            <person name="Doll E.V."/>
        </authorList>
    </citation>
    <scope>NUCLEOTIDE SEQUENCE [LARGE SCALE GENOMIC DNA]</scope>
    <source>
        <strain evidence="3 4">DSM 109653</strain>
    </source>
</reference>
<dbReference type="Proteomes" id="UP000469870">
    <property type="component" value="Unassembled WGS sequence"/>
</dbReference>
<evidence type="ECO:0000256" key="1">
    <source>
        <dbReference type="ARBA" id="ARBA00022679"/>
    </source>
</evidence>
<dbReference type="SUPFAM" id="SSF53335">
    <property type="entry name" value="S-adenosyl-L-methionine-dependent methyltransferases"/>
    <property type="match status" value="1"/>
</dbReference>
<evidence type="ECO:0000313" key="4">
    <source>
        <dbReference type="Proteomes" id="UP000469870"/>
    </source>
</evidence>
<dbReference type="Pfam" id="PF13649">
    <property type="entry name" value="Methyltransf_25"/>
    <property type="match status" value="1"/>
</dbReference>
<name>A0A844BUB9_9LACT</name>
<dbReference type="AlphaFoldDB" id="A0A844BUB9"/>
<sequence length="204" mass="22892">MKVIGNTEQFDKMALRYDSPERIQIANIISEAMRDKITVGERVKAMDFGCGTGLIGLNLHDEFDEWVFVDASKEMLKQVDEKLAVLPINARTLQIDLENTTAEQERFSCIVMSQVLLHIQDYQSVLKKLLDLLAPGGQLLIADFDENPNVQSDLVHPGFDRSKLASGLEDLGLEEVAAEIIYQADNLFMKQRAALFLMSGFKQA</sequence>
<dbReference type="GO" id="GO:0008168">
    <property type="term" value="F:methyltransferase activity"/>
    <property type="evidence" value="ECO:0007669"/>
    <property type="project" value="UniProtKB-KW"/>
</dbReference>
<dbReference type="EMBL" id="WJQR01000003">
    <property type="protein sequence ID" value="MRI81179.1"/>
    <property type="molecule type" value="Genomic_DNA"/>
</dbReference>
<organism evidence="3 4">
    <name type="scientific">Fundicoccus ignavus</name>
    <dbReference type="NCBI Taxonomy" id="2664442"/>
    <lineage>
        <taxon>Bacteria</taxon>
        <taxon>Bacillati</taxon>
        <taxon>Bacillota</taxon>
        <taxon>Bacilli</taxon>
        <taxon>Lactobacillales</taxon>
        <taxon>Aerococcaceae</taxon>
        <taxon>Fundicoccus</taxon>
    </lineage>
</organism>
<comment type="caution">
    <text evidence="3">The sequence shown here is derived from an EMBL/GenBank/DDBJ whole genome shotgun (WGS) entry which is preliminary data.</text>
</comment>
<dbReference type="Gene3D" id="3.40.50.150">
    <property type="entry name" value="Vaccinia Virus protein VP39"/>
    <property type="match status" value="1"/>
</dbReference>
<gene>
    <name evidence="3" type="ORF">GIY11_04030</name>
</gene>
<accession>A0A844BUB9</accession>
<dbReference type="PANTHER" id="PTHR43861">
    <property type="entry name" value="TRANS-ACONITATE 2-METHYLTRANSFERASE-RELATED"/>
    <property type="match status" value="1"/>
</dbReference>
<proteinExistence type="predicted"/>
<protein>
    <submittedName>
        <fullName evidence="3">Methyltransferase domain-containing protein</fullName>
    </submittedName>
</protein>
<evidence type="ECO:0000313" key="3">
    <source>
        <dbReference type="EMBL" id="MRI81179.1"/>
    </source>
</evidence>
<dbReference type="InterPro" id="IPR041698">
    <property type="entry name" value="Methyltransf_25"/>
</dbReference>